<feature type="transmembrane region" description="Helical" evidence="1">
    <location>
        <begin position="38"/>
        <end position="58"/>
    </location>
</feature>
<keyword evidence="1" id="KW-0472">Membrane</keyword>
<evidence type="ECO:0000256" key="1">
    <source>
        <dbReference type="SAM" id="Phobius"/>
    </source>
</evidence>
<feature type="transmembrane region" description="Helical" evidence="1">
    <location>
        <begin position="205"/>
        <end position="226"/>
    </location>
</feature>
<feature type="transmembrane region" description="Helical" evidence="1">
    <location>
        <begin position="392"/>
        <end position="413"/>
    </location>
</feature>
<feature type="transmembrane region" description="Helical" evidence="1">
    <location>
        <begin position="433"/>
        <end position="455"/>
    </location>
</feature>
<feature type="transmembrane region" description="Helical" evidence="1">
    <location>
        <begin position="498"/>
        <end position="516"/>
    </location>
</feature>
<feature type="transmembrane region" description="Helical" evidence="1">
    <location>
        <begin position="6"/>
        <end position="26"/>
    </location>
</feature>
<feature type="transmembrane region" description="Helical" evidence="1">
    <location>
        <begin position="269"/>
        <end position="301"/>
    </location>
</feature>
<accession>A0A1S7LCJ3</accession>
<sequence>MLSLLLQWISILTFSLLLTMSGWVLYRLNVAGAKNHPLTLQFGSGFYLGLTLFLVLLKLLNFRFAGWLALEVWGLSAAMLLLLVRQRELLKTGWQKLRKALDRKSVGQLIAALLAVHLLALLGQGVPAAIESTTLLQMEQIISAQQWLVFGQSSSDAMLWALPILWELPEGAWAGALWLIPMLTAGGAMLFGLLRWFGLKQQRQWMGLAVVMGGQASWSLLPIQLFPHGSSLYGLAHGASWMALGSLLILLLYFNGLQRDGEQVRTAQLWLPAAMVLFWSFAATQLLLLVLPGLLGFVLWARWRYRWSWQQPLLWSAVMAIAMLLGIAQGGLFTPASWHATPLSSPALELRSGWSPVVVQSSLLHTPPPEVETQGRAVAGGDINYLEQQAWLGVRALFFPLVGMILMAVWVMTGQEHALGPPPEGRVLGAREGPFTAVALSLFLTTFLAVLLLDLDAGGPKWGVSDWLMPTVVLGLLFLVVGLKRFLAGLNGWHRELMWGLLLTATLWGPVIHLLAGGGG</sequence>
<dbReference type="EMBL" id="LO017727">
    <property type="protein sequence ID" value="CRH04575.1"/>
    <property type="molecule type" value="Genomic_DNA"/>
</dbReference>
<evidence type="ECO:0000313" key="2">
    <source>
        <dbReference type="EMBL" id="CRH04575.1"/>
    </source>
</evidence>
<feature type="transmembrane region" description="Helical" evidence="1">
    <location>
        <begin position="238"/>
        <end position="257"/>
    </location>
</feature>
<keyword evidence="1" id="KW-1133">Transmembrane helix</keyword>
<proteinExistence type="predicted"/>
<gene>
    <name evidence="2" type="ORF">MAGMO_0363</name>
</gene>
<protein>
    <submittedName>
        <fullName evidence="2">Uncharacterized protein</fullName>
    </submittedName>
</protein>
<feature type="transmembrane region" description="Helical" evidence="1">
    <location>
        <begin position="64"/>
        <end position="84"/>
    </location>
</feature>
<feature type="transmembrane region" description="Helical" evidence="1">
    <location>
        <begin position="313"/>
        <end position="333"/>
    </location>
</feature>
<reference evidence="2" key="1">
    <citation type="submission" date="2015-04" db="EMBL/GenBank/DDBJ databases">
        <authorList>
            <person name="Syromyatnikov M.Y."/>
            <person name="Popov V.N."/>
        </authorList>
    </citation>
    <scope>NUCLEOTIDE SEQUENCE</scope>
    <source>
        <strain evidence="2">MO-1</strain>
    </source>
</reference>
<name>A0A1S7LCJ3_MAGMO</name>
<keyword evidence="1" id="KW-0812">Transmembrane</keyword>
<dbReference type="AlphaFoldDB" id="A0A1S7LCJ3"/>
<feature type="transmembrane region" description="Helical" evidence="1">
    <location>
        <begin position="105"/>
        <end position="130"/>
    </location>
</feature>
<organism evidence="2">
    <name type="scientific">Magnetococcus massalia (strain MO-1)</name>
    <dbReference type="NCBI Taxonomy" id="451514"/>
    <lineage>
        <taxon>Bacteria</taxon>
        <taxon>Pseudomonadati</taxon>
        <taxon>Pseudomonadota</taxon>
        <taxon>Magnetococcia</taxon>
        <taxon>Magnetococcales</taxon>
        <taxon>Magnetococcaceae</taxon>
        <taxon>Magnetococcus</taxon>
    </lineage>
</organism>
<feature type="transmembrane region" description="Helical" evidence="1">
    <location>
        <begin position="172"/>
        <end position="193"/>
    </location>
</feature>
<feature type="transmembrane region" description="Helical" evidence="1">
    <location>
        <begin position="467"/>
        <end position="486"/>
    </location>
</feature>